<dbReference type="PRINTS" id="PR00724">
    <property type="entry name" value="CRBOXYPTASEC"/>
</dbReference>
<dbReference type="GO" id="GO:0004185">
    <property type="term" value="F:serine-type carboxypeptidase activity"/>
    <property type="evidence" value="ECO:0007669"/>
    <property type="project" value="InterPro"/>
</dbReference>
<keyword evidence="4" id="KW-0645">Protease</keyword>
<evidence type="ECO:0000313" key="5">
    <source>
        <dbReference type="Proteomes" id="UP001140206"/>
    </source>
</evidence>
<dbReference type="GO" id="GO:0019748">
    <property type="term" value="P:secondary metabolic process"/>
    <property type="evidence" value="ECO:0007669"/>
    <property type="project" value="TreeGrafter"/>
</dbReference>
<dbReference type="InterPro" id="IPR029058">
    <property type="entry name" value="AB_hydrolase_fold"/>
</dbReference>
<proteinExistence type="inferred from homology"/>
<evidence type="ECO:0000256" key="2">
    <source>
        <dbReference type="ARBA" id="ARBA00022729"/>
    </source>
</evidence>
<evidence type="ECO:0000313" key="4">
    <source>
        <dbReference type="EMBL" id="KAJ4766837.1"/>
    </source>
</evidence>
<dbReference type="Proteomes" id="UP001140206">
    <property type="component" value="Chromosome 4"/>
</dbReference>
<dbReference type="Gene3D" id="3.40.50.1820">
    <property type="entry name" value="alpha/beta hydrolase"/>
    <property type="match status" value="1"/>
</dbReference>
<keyword evidence="5" id="KW-1185">Reference proteome</keyword>
<keyword evidence="4" id="KW-0121">Carboxypeptidase</keyword>
<name>A0AAV8DE15_9POAL</name>
<organism evidence="4 5">
    <name type="scientific">Rhynchospora pubera</name>
    <dbReference type="NCBI Taxonomy" id="906938"/>
    <lineage>
        <taxon>Eukaryota</taxon>
        <taxon>Viridiplantae</taxon>
        <taxon>Streptophyta</taxon>
        <taxon>Embryophyta</taxon>
        <taxon>Tracheophyta</taxon>
        <taxon>Spermatophyta</taxon>
        <taxon>Magnoliopsida</taxon>
        <taxon>Liliopsida</taxon>
        <taxon>Poales</taxon>
        <taxon>Cyperaceae</taxon>
        <taxon>Cyperoideae</taxon>
        <taxon>Rhynchosporeae</taxon>
        <taxon>Rhynchospora</taxon>
    </lineage>
</organism>
<dbReference type="GO" id="GO:0006508">
    <property type="term" value="P:proteolysis"/>
    <property type="evidence" value="ECO:0007669"/>
    <property type="project" value="InterPro"/>
</dbReference>
<dbReference type="AlphaFoldDB" id="A0AAV8DE15"/>
<protein>
    <submittedName>
        <fullName evidence="4">Serine carboxypeptidase 1</fullName>
    </submittedName>
</protein>
<gene>
    <name evidence="4" type="ORF">LUZ62_077212</name>
</gene>
<dbReference type="FunFam" id="3.40.50.12670:FF:000001">
    <property type="entry name" value="Carboxypeptidase"/>
    <property type="match status" value="1"/>
</dbReference>
<keyword evidence="2" id="KW-0732">Signal</keyword>
<comment type="caution">
    <text evidence="4">The sequence shown here is derived from an EMBL/GenBank/DDBJ whole genome shotgun (WGS) entry which is preliminary data.</text>
</comment>
<keyword evidence="4" id="KW-0378">Hydrolase</keyword>
<sequence length="518" mass="58512">MNSKKLFHGLLLIDPGSHITCQENAAAVRNTETKYKTNFRCLSKREIHQSRMAESKETNNMRLLFSFVLVFCCSPWQLVCAQKRITTLPGFDGLLPFYFETGYLTVDEDKGVEFFYYFIESERNPVEDPLILWLTGGPGCSAFSGLVFEIGPLSFDLQGYRDGLPSLFYKAESWTQVSNVIFVDSPVGTGFSYSRTEEGFQTSDSQTVSHLVTFLHKWLDKHPKFQLSSLYIGGDSYSGKIIPVLTLEIATAKELNNARFNLKGYFAGNPVTDTTSDFGSRVPFAYGKGLISDELYESTKKSCGGKYSNPSNVQCANYLDTVKAVTKDIRLAHILEPSCEFHSPSRGQIGIERDESGRYDEVPLFISGLPLECRESGYLLSTFWANNDTVRYTLGIRKERVADWHRCNYDLPYAYDIPSAVPYHLNVTNKGYPALIYSGDHDLDVPYVGTQEWIRSLNLLILDDWRPWYVGGQVAGFTRRYSNNLTFATVKGAGHTAPEYKPKECLEMLRRWLSGASL</sequence>
<dbReference type="SUPFAM" id="SSF53474">
    <property type="entry name" value="alpha/beta-Hydrolases"/>
    <property type="match status" value="1"/>
</dbReference>
<dbReference type="Pfam" id="PF00450">
    <property type="entry name" value="Peptidase_S10"/>
    <property type="match status" value="1"/>
</dbReference>
<reference evidence="4" key="1">
    <citation type="submission" date="2022-08" db="EMBL/GenBank/DDBJ databases">
        <authorList>
            <person name="Marques A."/>
        </authorList>
    </citation>
    <scope>NUCLEOTIDE SEQUENCE</scope>
    <source>
        <strain evidence="4">RhyPub2mFocal</strain>
        <tissue evidence="4">Leaves</tissue>
    </source>
</reference>
<dbReference type="PANTHER" id="PTHR11802">
    <property type="entry name" value="SERINE PROTEASE FAMILY S10 SERINE CARBOXYPEPTIDASE"/>
    <property type="match status" value="1"/>
</dbReference>
<dbReference type="PANTHER" id="PTHR11802:SF29">
    <property type="entry name" value="SERINE CARBOXYPEPTIDASE-LIKE 19"/>
    <property type="match status" value="1"/>
</dbReference>
<dbReference type="GO" id="GO:0016747">
    <property type="term" value="F:acyltransferase activity, transferring groups other than amino-acyl groups"/>
    <property type="evidence" value="ECO:0007669"/>
    <property type="project" value="TreeGrafter"/>
</dbReference>
<accession>A0AAV8DE15</accession>
<dbReference type="FunFam" id="3.40.50.1820:FF:000072">
    <property type="entry name" value="Serine carboxypeptidase-like 19"/>
    <property type="match status" value="1"/>
</dbReference>
<dbReference type="EMBL" id="JAMFTS010000004">
    <property type="protein sequence ID" value="KAJ4766837.1"/>
    <property type="molecule type" value="Genomic_DNA"/>
</dbReference>
<dbReference type="Gene3D" id="3.40.50.12670">
    <property type="match status" value="1"/>
</dbReference>
<evidence type="ECO:0000256" key="1">
    <source>
        <dbReference type="ARBA" id="ARBA00009431"/>
    </source>
</evidence>
<dbReference type="InterPro" id="IPR001563">
    <property type="entry name" value="Peptidase_S10"/>
</dbReference>
<dbReference type="PROSITE" id="PS00560">
    <property type="entry name" value="CARBOXYPEPT_SER_HIS"/>
    <property type="match status" value="1"/>
</dbReference>
<evidence type="ECO:0000256" key="3">
    <source>
        <dbReference type="ARBA" id="ARBA00023180"/>
    </source>
</evidence>
<dbReference type="InterPro" id="IPR033124">
    <property type="entry name" value="Ser_caboxypep_his_AS"/>
</dbReference>
<keyword evidence="3" id="KW-0325">Glycoprotein</keyword>
<comment type="similarity">
    <text evidence="1">Belongs to the peptidase S10 family.</text>
</comment>